<dbReference type="AlphaFoldDB" id="A0AAU7E7V5"/>
<reference evidence="10" key="1">
    <citation type="submission" date="2024-05" db="EMBL/GenBank/DDBJ databases">
        <title>Campylobacter coli isolated from environmental waters in Slovenia.</title>
        <authorList>
            <person name="Zautner A.E."/>
            <person name="Bunk B."/>
            <person name="Riedel T."/>
            <person name="Sproeer C."/>
        </authorList>
    </citation>
    <scope>NUCLEOTIDE SEQUENCE</scope>
    <source>
        <strain evidence="10">CCS1377</strain>
    </source>
</reference>
<dbReference type="InterPro" id="IPR023025">
    <property type="entry name" value="Ser_Thr_transp_SstT"/>
</dbReference>
<feature type="transmembrane region" description="Helical" evidence="9">
    <location>
        <begin position="12"/>
        <end position="32"/>
    </location>
</feature>
<feature type="transmembrane region" description="Helical" evidence="9">
    <location>
        <begin position="158"/>
        <end position="175"/>
    </location>
</feature>
<sequence>MFFKLVEKYKNGNLILQISIGIVLGILVGLFSKYLASFSMQSSQNLIEFVSIFGNLFTGALKAIAPILVFILILTSICTKEFTQNSAKMKNIVFLYIIGTFLASASAVIVSFIFPIELILNGVQKASNASPAHISDVFKDLLFKIVDNPINALSSGNYIGILAWAIGAGIALRHCSIEAKQIFIDINEGVLKIVKFIVKLAPFGIFGLVANSVAQTGSDGLLSYLKLLIILVFTMLFVAFVINALIVFIYTKKNPFPLIFICIRHSAVFAFFTRSSAANIPVNMSLCAKLGIDKDLYSISIPLGATINMAGAAVTIAILSLSAAHTVGIEVGLFQAILLSIIATFAACGASGVAGGSLLLIPLACSLFNIDYDIAMQVVAVGFIIGVIQDSTETALNSSTDVLFTAICSKNELNYNLK</sequence>
<accession>A0AAU7E7V5</accession>
<dbReference type="InterPro" id="IPR036458">
    <property type="entry name" value="Na:dicarbo_symporter_sf"/>
</dbReference>
<keyword evidence="3" id="KW-1003">Cell membrane</keyword>
<keyword evidence="8 9" id="KW-0472">Membrane</keyword>
<feature type="transmembrane region" description="Helical" evidence="9">
    <location>
        <begin position="297"/>
        <end position="324"/>
    </location>
</feature>
<keyword evidence="6" id="KW-0029">Amino-acid transport</keyword>
<evidence type="ECO:0000256" key="2">
    <source>
        <dbReference type="ARBA" id="ARBA00022448"/>
    </source>
</evidence>
<dbReference type="GO" id="GO:0005295">
    <property type="term" value="F:neutral L-amino acid:sodium symporter activity"/>
    <property type="evidence" value="ECO:0007669"/>
    <property type="project" value="TreeGrafter"/>
</dbReference>
<evidence type="ECO:0000256" key="6">
    <source>
        <dbReference type="ARBA" id="ARBA00022970"/>
    </source>
</evidence>
<feature type="transmembrane region" description="Helical" evidence="9">
    <location>
        <begin position="258"/>
        <end position="277"/>
    </location>
</feature>
<keyword evidence="4 9" id="KW-0812">Transmembrane</keyword>
<comment type="subcellular location">
    <subcellularLocation>
        <location evidence="1">Membrane</location>
        <topology evidence="1">Multi-pass membrane protein</topology>
    </subcellularLocation>
</comment>
<evidence type="ECO:0000256" key="3">
    <source>
        <dbReference type="ARBA" id="ARBA00022475"/>
    </source>
</evidence>
<dbReference type="PANTHER" id="PTHR42865">
    <property type="entry name" value="PROTON/GLUTAMATE-ASPARTATE SYMPORTER"/>
    <property type="match status" value="1"/>
</dbReference>
<feature type="transmembrane region" description="Helical" evidence="9">
    <location>
        <begin position="93"/>
        <end position="114"/>
    </location>
</feature>
<gene>
    <name evidence="10" type="primary">sstT</name>
    <name evidence="10" type="ORF">AAH949_01730</name>
</gene>
<dbReference type="HAMAP" id="MF_01582">
    <property type="entry name" value="Ser_Thr_transp_SstT"/>
    <property type="match status" value="1"/>
</dbReference>
<organism evidence="10">
    <name type="scientific">Campylobacter sp. CCS1377</name>
    <dbReference type="NCBI Taxonomy" id="3158229"/>
    <lineage>
        <taxon>Bacteria</taxon>
        <taxon>Pseudomonadati</taxon>
        <taxon>Campylobacterota</taxon>
        <taxon>Epsilonproteobacteria</taxon>
        <taxon>Campylobacterales</taxon>
        <taxon>Campylobacteraceae</taxon>
        <taxon>Campylobacter</taxon>
    </lineage>
</organism>
<evidence type="ECO:0000256" key="7">
    <source>
        <dbReference type="ARBA" id="ARBA00022989"/>
    </source>
</evidence>
<evidence type="ECO:0000256" key="5">
    <source>
        <dbReference type="ARBA" id="ARBA00022847"/>
    </source>
</evidence>
<dbReference type="SUPFAM" id="SSF118215">
    <property type="entry name" value="Proton glutamate symport protein"/>
    <property type="match status" value="1"/>
</dbReference>
<evidence type="ECO:0000256" key="9">
    <source>
        <dbReference type="SAM" id="Phobius"/>
    </source>
</evidence>
<dbReference type="PANTHER" id="PTHR42865:SF8">
    <property type="entry name" value="SERINE_THREONINE TRANSPORTER SSTT"/>
    <property type="match status" value="1"/>
</dbReference>
<dbReference type="GO" id="GO:0005886">
    <property type="term" value="C:plasma membrane"/>
    <property type="evidence" value="ECO:0007669"/>
    <property type="project" value="TreeGrafter"/>
</dbReference>
<dbReference type="GO" id="GO:0015826">
    <property type="term" value="P:threonine transport"/>
    <property type="evidence" value="ECO:0007669"/>
    <property type="project" value="InterPro"/>
</dbReference>
<feature type="transmembrane region" description="Helical" evidence="9">
    <location>
        <begin position="336"/>
        <end position="364"/>
    </location>
</feature>
<keyword evidence="7 9" id="KW-1133">Transmembrane helix</keyword>
<feature type="transmembrane region" description="Helical" evidence="9">
    <location>
        <begin position="52"/>
        <end position="73"/>
    </location>
</feature>
<feature type="transmembrane region" description="Helical" evidence="9">
    <location>
        <begin position="227"/>
        <end position="251"/>
    </location>
</feature>
<dbReference type="RefSeq" id="WP_348518788.1">
    <property type="nucleotide sequence ID" value="NZ_CP155620.1"/>
</dbReference>
<dbReference type="NCBIfam" id="NF010151">
    <property type="entry name" value="PRK13628.1"/>
    <property type="match status" value="1"/>
</dbReference>
<feature type="transmembrane region" description="Helical" evidence="9">
    <location>
        <begin position="196"/>
        <end position="215"/>
    </location>
</feature>
<evidence type="ECO:0000256" key="4">
    <source>
        <dbReference type="ARBA" id="ARBA00022692"/>
    </source>
</evidence>
<dbReference type="PRINTS" id="PR00173">
    <property type="entry name" value="EDTRNSPORT"/>
</dbReference>
<dbReference type="EMBL" id="CP155620">
    <property type="protein sequence ID" value="XBJ29580.1"/>
    <property type="molecule type" value="Genomic_DNA"/>
</dbReference>
<evidence type="ECO:0000256" key="8">
    <source>
        <dbReference type="ARBA" id="ARBA00023136"/>
    </source>
</evidence>
<proteinExistence type="inferred from homology"/>
<dbReference type="Pfam" id="PF00375">
    <property type="entry name" value="SDF"/>
    <property type="match status" value="1"/>
</dbReference>
<dbReference type="GO" id="GO:0032329">
    <property type="term" value="P:serine transport"/>
    <property type="evidence" value="ECO:0007669"/>
    <property type="project" value="InterPro"/>
</dbReference>
<keyword evidence="2" id="KW-0813">Transport</keyword>
<name>A0AAU7E7V5_9BACT</name>
<protein>
    <submittedName>
        <fullName evidence="10">Serine/threonine transporter SstT</fullName>
    </submittedName>
</protein>
<dbReference type="FunFam" id="1.10.3860.10:FF:000003">
    <property type="entry name" value="Serine/threonine transporter sstT"/>
    <property type="match status" value="1"/>
</dbReference>
<dbReference type="InterPro" id="IPR001991">
    <property type="entry name" value="Na-dicarboxylate_symporter"/>
</dbReference>
<evidence type="ECO:0000256" key="1">
    <source>
        <dbReference type="ARBA" id="ARBA00004141"/>
    </source>
</evidence>
<evidence type="ECO:0000313" key="10">
    <source>
        <dbReference type="EMBL" id="XBJ29580.1"/>
    </source>
</evidence>
<dbReference type="Gene3D" id="1.10.3860.10">
    <property type="entry name" value="Sodium:dicarboxylate symporter"/>
    <property type="match status" value="1"/>
</dbReference>
<keyword evidence="5" id="KW-0769">Symport</keyword>